<evidence type="ECO:0000256" key="3">
    <source>
        <dbReference type="ARBA" id="ARBA00022448"/>
    </source>
</evidence>
<evidence type="ECO:0000259" key="9">
    <source>
        <dbReference type="Pfam" id="PF01699"/>
    </source>
</evidence>
<keyword evidence="11" id="KW-1185">Reference proteome</keyword>
<accession>A0A9P6VYK5</accession>
<reference evidence="10 11" key="1">
    <citation type="submission" date="2020-11" db="EMBL/GenBank/DDBJ databases">
        <title>Kefir isolates.</title>
        <authorList>
            <person name="Marcisauskas S."/>
            <person name="Kim Y."/>
            <person name="Blasche S."/>
        </authorList>
    </citation>
    <scope>NUCLEOTIDE SEQUENCE [LARGE SCALE GENOMIC DNA]</scope>
    <source>
        <strain evidence="10 11">OG2</strain>
    </source>
</reference>
<evidence type="ECO:0000256" key="2">
    <source>
        <dbReference type="ARBA" id="ARBA00008170"/>
    </source>
</evidence>
<name>A0A9P6VYK5_MAUEX</name>
<evidence type="ECO:0000256" key="5">
    <source>
        <dbReference type="ARBA" id="ARBA00022989"/>
    </source>
</evidence>
<protein>
    <recommendedName>
        <fullName evidence="9">Sodium/calcium exchanger membrane region domain-containing protein</fullName>
    </recommendedName>
</protein>
<feature type="region of interest" description="Disordered" evidence="7">
    <location>
        <begin position="341"/>
        <end position="373"/>
    </location>
</feature>
<comment type="similarity">
    <text evidence="2">Belongs to the Ca(2+):cation antiporter (CaCA) (TC 2.A.19) family.</text>
</comment>
<evidence type="ECO:0000313" key="10">
    <source>
        <dbReference type="EMBL" id="KAG0658817.1"/>
    </source>
</evidence>
<gene>
    <name evidence="10" type="ORF">C6P45_002069</name>
</gene>
<feature type="transmembrane region" description="Helical" evidence="8">
    <location>
        <begin position="518"/>
        <end position="537"/>
    </location>
</feature>
<evidence type="ECO:0000256" key="1">
    <source>
        <dbReference type="ARBA" id="ARBA00004141"/>
    </source>
</evidence>
<feature type="domain" description="Sodium/calcium exchanger membrane region" evidence="9">
    <location>
        <begin position="42"/>
        <end position="195"/>
    </location>
</feature>
<dbReference type="PANTHER" id="PTHR12266:SF0">
    <property type="entry name" value="MITOCHONDRIAL SODIUM_CALCIUM EXCHANGER PROTEIN"/>
    <property type="match status" value="1"/>
</dbReference>
<feature type="transmembrane region" description="Helical" evidence="8">
    <location>
        <begin position="109"/>
        <end position="131"/>
    </location>
</feature>
<feature type="transmembrane region" description="Helical" evidence="8">
    <location>
        <begin position="668"/>
        <end position="691"/>
    </location>
</feature>
<dbReference type="InterPro" id="IPR004837">
    <property type="entry name" value="NaCa_Exmemb"/>
</dbReference>
<dbReference type="PANTHER" id="PTHR12266">
    <property type="entry name" value="NA+/CA2+ K+ INDEPENDENT EXCHANGER"/>
    <property type="match status" value="1"/>
</dbReference>
<proteinExistence type="inferred from homology"/>
<keyword evidence="6 8" id="KW-0472">Membrane</keyword>
<dbReference type="OrthoDB" id="407410at2759"/>
<feature type="compositionally biased region" description="Basic and acidic residues" evidence="7">
    <location>
        <begin position="341"/>
        <end position="354"/>
    </location>
</feature>
<dbReference type="EMBL" id="PUHR01000204">
    <property type="protein sequence ID" value="KAG0658817.1"/>
    <property type="molecule type" value="Genomic_DNA"/>
</dbReference>
<keyword evidence="3" id="KW-0813">Transport</keyword>
<evidence type="ECO:0000256" key="7">
    <source>
        <dbReference type="SAM" id="MobiDB-lite"/>
    </source>
</evidence>
<dbReference type="Gene3D" id="1.20.1420.30">
    <property type="entry name" value="NCX, central ion-binding region"/>
    <property type="match status" value="2"/>
</dbReference>
<feature type="transmembrane region" description="Helical" evidence="8">
    <location>
        <begin position="177"/>
        <end position="195"/>
    </location>
</feature>
<feature type="transmembrane region" description="Helical" evidence="8">
    <location>
        <begin position="32"/>
        <end position="54"/>
    </location>
</feature>
<dbReference type="InterPro" id="IPR044880">
    <property type="entry name" value="NCX_ion-bd_dom_sf"/>
</dbReference>
<dbReference type="Pfam" id="PF01699">
    <property type="entry name" value="Na_Ca_ex"/>
    <property type="match status" value="2"/>
</dbReference>
<keyword evidence="4 8" id="KW-0812">Transmembrane</keyword>
<organism evidence="10 11">
    <name type="scientific">Maudiozyma exigua</name>
    <name type="common">Yeast</name>
    <name type="synonym">Kazachstania exigua</name>
    <dbReference type="NCBI Taxonomy" id="34358"/>
    <lineage>
        <taxon>Eukaryota</taxon>
        <taxon>Fungi</taxon>
        <taxon>Dikarya</taxon>
        <taxon>Ascomycota</taxon>
        <taxon>Saccharomycotina</taxon>
        <taxon>Saccharomycetes</taxon>
        <taxon>Saccharomycetales</taxon>
        <taxon>Saccharomycetaceae</taxon>
        <taxon>Maudiozyma</taxon>
    </lineage>
</organism>
<sequence>MQRFIRTCVAGAFYFINLILVLLYVINPDLIIHQIYTVPVALGTCFITLGLLTSDFLTPSLSEISTNILNISPRIAGMTLLALGNGIPEITSAYQSMNAGVASLAIGELIGGVFFLTTVVIGLMGFIRTIYITNHSSELKYLNVLTYERRHYIEDISALTGMVAIISMVLWDGKLKFYECIILMTCYIVHMVYLIHEIKKQECWVCPDSELDVELTNDICDIVSINNDPSVGELEILPIPEDVENQAFQDNISLFNRDETMRRDEIKTQIRGYLSSNYKGCVRMTLRDCLDIWENDDVFEKRSEKSLEDDESTSNDEIAPLLRVDDTTDLLQGRGQVIRNKTDMIPEMTHDDGLLRVPGRTSNNSDSRPPLRVSRSLDFVPSLQNGISSEEVLDYSDNEHIPVTSDQGSVSGDNYLLQQVSRNISNVSSNSHANRNHSCCYTRGYRLYDYVTSHTPIVMCQFEFILLLLTTPISMVIHTLLPTPNDTHTLVTEPIEHGEKLRVLGSPIMMYLLVVRDIPSMFATFAYASVTLLYLMWSRQNQLQSRIMTKNLVSIMGFLSSICAISFVVDIIVTILRMWTEQFHVSESILGITVFAWGNSIGDLVSNLTFVKTGIVETALGACFGSPLLYFLFGVGFDGIVLMCLRFLQNENKRSHIWEIRFVIDSHLKLSGLGILIAMVIFFIGIPLNGWKINKRISMLLLLDYLVITLMNIYIEKNQL</sequence>
<dbReference type="InterPro" id="IPR051359">
    <property type="entry name" value="CaCA_antiporter"/>
</dbReference>
<feature type="transmembrane region" description="Helical" evidence="8">
    <location>
        <begin position="7"/>
        <end position="26"/>
    </location>
</feature>
<feature type="transmembrane region" description="Helical" evidence="8">
    <location>
        <begin position="697"/>
        <end position="715"/>
    </location>
</feature>
<evidence type="ECO:0000256" key="4">
    <source>
        <dbReference type="ARBA" id="ARBA00022692"/>
    </source>
</evidence>
<comment type="subcellular location">
    <subcellularLocation>
        <location evidence="1">Membrane</location>
        <topology evidence="1">Multi-pass membrane protein</topology>
    </subcellularLocation>
</comment>
<comment type="caution">
    <text evidence="10">The sequence shown here is derived from an EMBL/GenBank/DDBJ whole genome shotgun (WGS) entry which is preliminary data.</text>
</comment>
<dbReference type="GO" id="GO:0006874">
    <property type="term" value="P:intracellular calcium ion homeostasis"/>
    <property type="evidence" value="ECO:0007669"/>
    <property type="project" value="TreeGrafter"/>
</dbReference>
<feature type="transmembrane region" description="Helical" evidence="8">
    <location>
        <begin position="75"/>
        <end position="97"/>
    </location>
</feature>
<feature type="transmembrane region" description="Helical" evidence="8">
    <location>
        <begin position="558"/>
        <end position="579"/>
    </location>
</feature>
<keyword evidence="5 8" id="KW-1133">Transmembrane helix</keyword>
<evidence type="ECO:0000256" key="6">
    <source>
        <dbReference type="ARBA" id="ARBA00023136"/>
    </source>
</evidence>
<feature type="transmembrane region" description="Helical" evidence="8">
    <location>
        <begin position="152"/>
        <end position="171"/>
    </location>
</feature>
<feature type="transmembrane region" description="Helical" evidence="8">
    <location>
        <begin position="464"/>
        <end position="481"/>
    </location>
</feature>
<evidence type="ECO:0000256" key="8">
    <source>
        <dbReference type="SAM" id="Phobius"/>
    </source>
</evidence>
<dbReference type="Proteomes" id="UP000750334">
    <property type="component" value="Unassembled WGS sequence"/>
</dbReference>
<feature type="transmembrane region" description="Helical" evidence="8">
    <location>
        <begin position="628"/>
        <end position="648"/>
    </location>
</feature>
<dbReference type="GO" id="GO:0008324">
    <property type="term" value="F:monoatomic cation transmembrane transporter activity"/>
    <property type="evidence" value="ECO:0007669"/>
    <property type="project" value="TreeGrafter"/>
</dbReference>
<dbReference type="GO" id="GO:0016020">
    <property type="term" value="C:membrane"/>
    <property type="evidence" value="ECO:0007669"/>
    <property type="project" value="UniProtKB-SubCell"/>
</dbReference>
<evidence type="ECO:0000313" key="11">
    <source>
        <dbReference type="Proteomes" id="UP000750334"/>
    </source>
</evidence>
<dbReference type="AlphaFoldDB" id="A0A9P6VYK5"/>
<feature type="domain" description="Sodium/calcium exchanger membrane region" evidence="9">
    <location>
        <begin position="554"/>
        <end position="713"/>
    </location>
</feature>